<sequence>MKSIFLSIAGIVLIGSTFTSDLVAKNPYKLSQAEIAEIINSLNNELSVKDIPVLQDKIVVFDESWNVLLEQPLQEVLEKDPSSKERSLIKKSEFLMEYAGNSYYMLED</sequence>
<accession>A0ABZ0IND8</accession>
<dbReference type="RefSeq" id="WP_152001651.1">
    <property type="nucleotide sequence ID" value="NZ_CP136051.1"/>
</dbReference>
<proteinExistence type="predicted"/>
<reference evidence="1 2" key="1">
    <citation type="journal article" date="2023" name="Microbiol. Resour. Announc.">
        <title>Complete Genome Sequence of Imperialibacter roseus strain P4T.</title>
        <authorList>
            <person name="Tizabi D.R."/>
            <person name="Bachvaroff T."/>
            <person name="Hill R.T."/>
        </authorList>
    </citation>
    <scope>NUCLEOTIDE SEQUENCE [LARGE SCALE GENOMIC DNA]</scope>
    <source>
        <strain evidence="1 2">P4T</strain>
    </source>
</reference>
<organism evidence="1 2">
    <name type="scientific">Imperialibacter roseus</name>
    <dbReference type="NCBI Taxonomy" id="1324217"/>
    <lineage>
        <taxon>Bacteria</taxon>
        <taxon>Pseudomonadati</taxon>
        <taxon>Bacteroidota</taxon>
        <taxon>Cytophagia</taxon>
        <taxon>Cytophagales</taxon>
        <taxon>Flammeovirgaceae</taxon>
        <taxon>Imperialibacter</taxon>
    </lineage>
</organism>
<dbReference type="EMBL" id="CP136051">
    <property type="protein sequence ID" value="WOK05963.1"/>
    <property type="molecule type" value="Genomic_DNA"/>
</dbReference>
<protein>
    <submittedName>
        <fullName evidence="1">Uncharacterized protein</fullName>
    </submittedName>
</protein>
<keyword evidence="2" id="KW-1185">Reference proteome</keyword>
<evidence type="ECO:0000313" key="1">
    <source>
        <dbReference type="EMBL" id="WOK05963.1"/>
    </source>
</evidence>
<gene>
    <name evidence="1" type="ORF">RT717_23075</name>
</gene>
<name>A0ABZ0IND8_9BACT</name>
<dbReference type="Proteomes" id="UP001302349">
    <property type="component" value="Chromosome"/>
</dbReference>
<evidence type="ECO:0000313" key="2">
    <source>
        <dbReference type="Proteomes" id="UP001302349"/>
    </source>
</evidence>